<accession>A0ABU6GSA1</accession>
<reference evidence="1 2" key="1">
    <citation type="submission" date="2023-03" db="EMBL/GenBank/DDBJ databases">
        <title>Bacillus Genome Sequencing.</title>
        <authorList>
            <person name="Dunlap C."/>
        </authorList>
    </citation>
    <scope>NUCLEOTIDE SEQUENCE [LARGE SCALE GENOMIC DNA]</scope>
    <source>
        <strain evidence="1 2">BD-525</strain>
    </source>
</reference>
<dbReference type="RefSeq" id="WP_326090394.1">
    <property type="nucleotide sequence ID" value="NZ_JARLKZ010000016.1"/>
</dbReference>
<evidence type="ECO:0000313" key="1">
    <source>
        <dbReference type="EMBL" id="MEC0242625.1"/>
    </source>
</evidence>
<sequence length="852" mass="93643">MRKQGTIYIAVLLSIFVISQISPYPIQAASVQSGTKTTGVSNSSLGTIPLNSKIKATLEEVNIWPQATGNIVTYTLNYTNTGNSSVSLMNFFSKVVSPGGSIILGHPITNDVSKKNVSSNESIRVTYYVNMKQLNSLKGMKFPVYVWDINAKDYLKHAGTFTLPANYSNVTPIGKSINTTMNNNPVAAGSQSLEIYKYNGKVYAKVGFNLTNQGSKVFEDPGYKAYLVSAGGSIFKLSISGSQTDYKIQPNEKKTIYYVTEIPSYLKTDNMKLQFTQKDEALQLEYAGSSYKLPAAAMANLVVGKNDVKKIMVHNNIIETELQNASVTSEDGKGEWSFQLRMKNTGNKAVTLPAYDLAVNAKIGKRFPLDSKGLSGLVIKPMEEKIIPLRVQIPLEIEQNTLQLELIESVSKELAGDTAAAGTVEATGTKEPSAELKLPIAYFTIPYVLHTDAQKGQVYSATNSYGTFSYSLQSLQRLPWKDEDILAAKLNITNMQSTNLSLPDLKGMLKIDNDDLSASTEIMMDKDVAVLGPGQSTNINVIAHIPYTQEFHTLKVNLFSSEKDEKIPFLTLSTPNTMTAIESIKQGGSYVVSGLGRNAEIKENKTIVYEGMNSNIVYTEMLLGSEEKRQSKMARLQAYYRTADGQLYEAVSNQPDTPATPDVKQFITFSAKLPKSAVTSDLSLYIGPGITGTKFTEPGEAPTGYIDISALQLNPAVSRPQTSLTQVSLYPYQLSVLNSKGWTVEGSDSLNITMNYNLQRENSYDMGNFNHKLVLKMTDAAGQSQEKNLNIGTDLTVGNYNTFMATFSSNQYKTLTGGFYRLTLYDELMGERIELASQTYNLSIEKAQETEK</sequence>
<proteinExistence type="predicted"/>
<evidence type="ECO:0008006" key="3">
    <source>
        <dbReference type="Google" id="ProtNLM"/>
    </source>
</evidence>
<evidence type="ECO:0000313" key="2">
    <source>
        <dbReference type="Proteomes" id="UP001344632"/>
    </source>
</evidence>
<keyword evidence="2" id="KW-1185">Reference proteome</keyword>
<protein>
    <recommendedName>
        <fullName evidence="3">DUF11 domain-containing protein</fullName>
    </recommendedName>
</protein>
<gene>
    <name evidence="1" type="ORF">P4H66_22695</name>
</gene>
<comment type="caution">
    <text evidence="1">The sequence shown here is derived from an EMBL/GenBank/DDBJ whole genome shotgun (WGS) entry which is preliminary data.</text>
</comment>
<name>A0ABU6GSA1_9BACL</name>
<dbReference type="Proteomes" id="UP001344632">
    <property type="component" value="Unassembled WGS sequence"/>
</dbReference>
<dbReference type="EMBL" id="JARLKZ010000016">
    <property type="protein sequence ID" value="MEC0242625.1"/>
    <property type="molecule type" value="Genomic_DNA"/>
</dbReference>
<organism evidence="1 2">
    <name type="scientific">Paenibacillus dokdonensis</name>
    <dbReference type="NCBI Taxonomy" id="2567944"/>
    <lineage>
        <taxon>Bacteria</taxon>
        <taxon>Bacillati</taxon>
        <taxon>Bacillota</taxon>
        <taxon>Bacilli</taxon>
        <taxon>Bacillales</taxon>
        <taxon>Paenibacillaceae</taxon>
        <taxon>Paenibacillus</taxon>
    </lineage>
</organism>